<organism evidence="2 3">
    <name type="scientific">Ideonella aquatica</name>
    <dbReference type="NCBI Taxonomy" id="2824119"/>
    <lineage>
        <taxon>Bacteria</taxon>
        <taxon>Pseudomonadati</taxon>
        <taxon>Pseudomonadota</taxon>
        <taxon>Betaproteobacteria</taxon>
        <taxon>Burkholderiales</taxon>
        <taxon>Sphaerotilaceae</taxon>
        <taxon>Ideonella</taxon>
    </lineage>
</organism>
<dbReference type="EMBL" id="JAGQDE010000007">
    <property type="protein sequence ID" value="MBQ0959335.1"/>
    <property type="molecule type" value="Genomic_DNA"/>
</dbReference>
<proteinExistence type="predicted"/>
<sequence>MNTCCRSRSLCAGAWLWLALTGACVTGAVMAQSNPNLRDPTMIKPPTAPSQLERDGLKLTLPDAASRRELFTAQGLRFSLVDPANTAQFVRRRDDGLRDALVQVLRAEPAWQRQFLLRGDCRDARMYFGPEAGPVQLKPVEAGSLGAQLYQDLCAD</sequence>
<evidence type="ECO:0000313" key="3">
    <source>
        <dbReference type="Proteomes" id="UP000678374"/>
    </source>
</evidence>
<keyword evidence="1" id="KW-0732">Signal</keyword>
<name>A0A940YU38_9BURK</name>
<reference evidence="2" key="1">
    <citation type="submission" date="2021-04" db="EMBL/GenBank/DDBJ databases">
        <title>The genome sequence of Ideonella sp. 4Y11.</title>
        <authorList>
            <person name="Liu Y."/>
        </authorList>
    </citation>
    <scope>NUCLEOTIDE SEQUENCE</scope>
    <source>
        <strain evidence="2">4Y11</strain>
    </source>
</reference>
<feature type="signal peptide" evidence="1">
    <location>
        <begin position="1"/>
        <end position="31"/>
    </location>
</feature>
<gene>
    <name evidence="2" type="ORF">KAK06_10275</name>
</gene>
<evidence type="ECO:0000313" key="2">
    <source>
        <dbReference type="EMBL" id="MBQ0959335.1"/>
    </source>
</evidence>
<comment type="caution">
    <text evidence="2">The sequence shown here is derived from an EMBL/GenBank/DDBJ whole genome shotgun (WGS) entry which is preliminary data.</text>
</comment>
<feature type="chain" id="PRO_5037475339" evidence="1">
    <location>
        <begin position="32"/>
        <end position="156"/>
    </location>
</feature>
<accession>A0A940YU38</accession>
<dbReference type="RefSeq" id="WP_210801937.1">
    <property type="nucleotide sequence ID" value="NZ_JAGQDE010000007.1"/>
</dbReference>
<evidence type="ECO:0000256" key="1">
    <source>
        <dbReference type="SAM" id="SignalP"/>
    </source>
</evidence>
<dbReference type="AlphaFoldDB" id="A0A940YU38"/>
<protein>
    <submittedName>
        <fullName evidence="2">Uncharacterized protein</fullName>
    </submittedName>
</protein>
<dbReference type="PROSITE" id="PS51257">
    <property type="entry name" value="PROKAR_LIPOPROTEIN"/>
    <property type="match status" value="1"/>
</dbReference>
<keyword evidence="3" id="KW-1185">Reference proteome</keyword>
<dbReference type="Proteomes" id="UP000678374">
    <property type="component" value="Unassembled WGS sequence"/>
</dbReference>